<dbReference type="PANTHER" id="PTHR45971:SF3">
    <property type="entry name" value="RUN DOMAIN BECLIN-1-INTERACTING AND CYSTEINE-RICH DOMAIN-CONTAINING PROTEIN"/>
    <property type="match status" value="1"/>
</dbReference>
<dbReference type="AlphaFoldDB" id="A0A3Q4I2K1"/>
<keyword evidence="1" id="KW-0072">Autophagy</keyword>
<dbReference type="InterPro" id="IPR052428">
    <property type="entry name" value="Autophagy_HostDef_Reg"/>
</dbReference>
<dbReference type="GO" id="GO:0045806">
    <property type="term" value="P:negative regulation of endocytosis"/>
    <property type="evidence" value="ECO:0007669"/>
    <property type="project" value="TreeGrafter"/>
</dbReference>
<dbReference type="GO" id="GO:0005770">
    <property type="term" value="C:late endosome"/>
    <property type="evidence" value="ECO:0007669"/>
    <property type="project" value="TreeGrafter"/>
</dbReference>
<proteinExistence type="predicted"/>
<dbReference type="PANTHER" id="PTHR45971">
    <property type="entry name" value="PHOX (PX) DOMAIN-CONTAINING PROTEIN"/>
    <property type="match status" value="1"/>
</dbReference>
<feature type="chain" id="PRO_5018615732" description="Rubicon Homology domain-containing protein" evidence="2">
    <location>
        <begin position="21"/>
        <end position="281"/>
    </location>
</feature>
<dbReference type="Proteomes" id="UP000261580">
    <property type="component" value="Unassembled WGS sequence"/>
</dbReference>
<dbReference type="OMA" id="NESEMEW"/>
<dbReference type="Bgee" id="ENSNBRG00000023309">
    <property type="expression patterns" value="Expressed in blood and 9 other cell types or tissues"/>
</dbReference>
<evidence type="ECO:0000313" key="5">
    <source>
        <dbReference type="Proteomes" id="UP000261580"/>
    </source>
</evidence>
<dbReference type="Pfam" id="PF21054">
    <property type="entry name" value="RUBC_PIKBD"/>
    <property type="match status" value="1"/>
</dbReference>
<sequence length="281" mass="32209">CKYIFLISLYIIILSEQLSGSTSHGNSLPISPDDGEHADIYKLRIRVRGNLEWAPPRPQIIFNIHPAPNNNIKAKGIVLRAHPYLTALCFLLPVPASDYIKRLRYCEYLGRYFCQCCHENSQAVVPGRVLRKWDFSKYYVSNFARDLLSKISGDPLFNLNDINSELYKKNKSLETVRVLRMQLFHMKNLFKTCRLAKDLLDKFDSLPGHLTEDFHLFSLNDLTAVRNGELGSRMKELLKLGTMHVASCVLCQAKGFVCEFCGNDKDIIFPFHLSKCQRCEG</sequence>
<evidence type="ECO:0000256" key="1">
    <source>
        <dbReference type="ARBA" id="ARBA00023006"/>
    </source>
</evidence>
<dbReference type="InterPro" id="IPR048569">
    <property type="entry name" value="RUBC_PIKBD"/>
</dbReference>
<evidence type="ECO:0000313" key="4">
    <source>
        <dbReference type="Ensembl" id="ENSNBRP00000030660.1"/>
    </source>
</evidence>
<reference evidence="4" key="1">
    <citation type="submission" date="2025-08" db="UniProtKB">
        <authorList>
            <consortium name="Ensembl"/>
        </authorList>
    </citation>
    <scope>IDENTIFICATION</scope>
</reference>
<dbReference type="InterPro" id="IPR025258">
    <property type="entry name" value="RH_dom"/>
</dbReference>
<keyword evidence="5" id="KW-1185">Reference proteome</keyword>
<evidence type="ECO:0000259" key="3">
    <source>
        <dbReference type="SMART" id="SM01175"/>
    </source>
</evidence>
<keyword evidence="2" id="KW-0732">Signal</keyword>
<dbReference type="Ensembl" id="ENSNBRT00000031442.1">
    <property type="protein sequence ID" value="ENSNBRP00000030660.1"/>
    <property type="gene ID" value="ENSNBRG00000023309.1"/>
</dbReference>
<dbReference type="GO" id="GO:0006914">
    <property type="term" value="P:autophagy"/>
    <property type="evidence" value="ECO:0007669"/>
    <property type="project" value="UniProtKB-KW"/>
</dbReference>
<name>A0A3Q4I2K1_NEOBR</name>
<dbReference type="STRING" id="32507.ENSNBRP00000030660"/>
<feature type="domain" description="Rubicon Homology" evidence="3">
    <location>
        <begin position="104"/>
        <end position="280"/>
    </location>
</feature>
<accession>A0A3Q4I2K1</accession>
<dbReference type="GO" id="GO:0005769">
    <property type="term" value="C:early endosome"/>
    <property type="evidence" value="ECO:0007669"/>
    <property type="project" value="TreeGrafter"/>
</dbReference>
<dbReference type="GO" id="GO:1901097">
    <property type="term" value="P:negative regulation of autophagosome maturation"/>
    <property type="evidence" value="ECO:0007669"/>
    <property type="project" value="TreeGrafter"/>
</dbReference>
<dbReference type="Pfam" id="PF13901">
    <property type="entry name" value="RH_dom"/>
    <property type="match status" value="1"/>
</dbReference>
<evidence type="ECO:0000256" key="2">
    <source>
        <dbReference type="SAM" id="SignalP"/>
    </source>
</evidence>
<reference evidence="4" key="2">
    <citation type="submission" date="2025-09" db="UniProtKB">
        <authorList>
            <consortium name="Ensembl"/>
        </authorList>
    </citation>
    <scope>IDENTIFICATION</scope>
</reference>
<protein>
    <recommendedName>
        <fullName evidence="3">Rubicon Homology domain-containing protein</fullName>
    </recommendedName>
</protein>
<dbReference type="SMART" id="SM01175">
    <property type="entry name" value="DUF4206"/>
    <property type="match status" value="1"/>
</dbReference>
<organism evidence="4 5">
    <name type="scientific">Neolamprologus brichardi</name>
    <name type="common">Fairy cichlid</name>
    <name type="synonym">Lamprologus brichardi</name>
    <dbReference type="NCBI Taxonomy" id="32507"/>
    <lineage>
        <taxon>Eukaryota</taxon>
        <taxon>Metazoa</taxon>
        <taxon>Chordata</taxon>
        <taxon>Craniata</taxon>
        <taxon>Vertebrata</taxon>
        <taxon>Euteleostomi</taxon>
        <taxon>Actinopterygii</taxon>
        <taxon>Neopterygii</taxon>
        <taxon>Teleostei</taxon>
        <taxon>Neoteleostei</taxon>
        <taxon>Acanthomorphata</taxon>
        <taxon>Ovalentaria</taxon>
        <taxon>Cichlomorphae</taxon>
        <taxon>Cichliformes</taxon>
        <taxon>Cichlidae</taxon>
        <taxon>African cichlids</taxon>
        <taxon>Pseudocrenilabrinae</taxon>
        <taxon>Lamprologini</taxon>
        <taxon>Neolamprologus</taxon>
    </lineage>
</organism>
<dbReference type="GO" id="GO:1901981">
    <property type="term" value="F:phosphatidylinositol phosphate binding"/>
    <property type="evidence" value="ECO:0007669"/>
    <property type="project" value="TreeGrafter"/>
</dbReference>
<feature type="signal peptide" evidence="2">
    <location>
        <begin position="1"/>
        <end position="20"/>
    </location>
</feature>
<dbReference type="GeneTree" id="ENSGT00940000165727"/>